<sequence>MHIKCGVILLIITIAHSAKRIDYDDLDENEINYVQTSLVFPDDIEDVRKYYLLAQFFDRKLIDIPVTCNRERPFKLHMEKEQRCVCLNLEEFIKVRHKKRC</sequence>
<evidence type="ECO:0000313" key="2">
    <source>
        <dbReference type="EMBL" id="CAK1541713.1"/>
    </source>
</evidence>
<organism evidence="2 3">
    <name type="scientific">Leptosia nina</name>
    <dbReference type="NCBI Taxonomy" id="320188"/>
    <lineage>
        <taxon>Eukaryota</taxon>
        <taxon>Metazoa</taxon>
        <taxon>Ecdysozoa</taxon>
        <taxon>Arthropoda</taxon>
        <taxon>Hexapoda</taxon>
        <taxon>Insecta</taxon>
        <taxon>Pterygota</taxon>
        <taxon>Neoptera</taxon>
        <taxon>Endopterygota</taxon>
        <taxon>Lepidoptera</taxon>
        <taxon>Glossata</taxon>
        <taxon>Ditrysia</taxon>
        <taxon>Papilionoidea</taxon>
        <taxon>Pieridae</taxon>
        <taxon>Pierinae</taxon>
        <taxon>Leptosia</taxon>
    </lineage>
</organism>
<name>A0AAV1J004_9NEOP</name>
<dbReference type="Proteomes" id="UP001497472">
    <property type="component" value="Unassembled WGS sequence"/>
</dbReference>
<feature type="signal peptide" evidence="1">
    <location>
        <begin position="1"/>
        <end position="17"/>
    </location>
</feature>
<keyword evidence="1" id="KW-0732">Signal</keyword>
<protein>
    <submittedName>
        <fullName evidence="2">Uncharacterized protein</fullName>
    </submittedName>
</protein>
<proteinExistence type="predicted"/>
<feature type="chain" id="PRO_5043830367" evidence="1">
    <location>
        <begin position="18"/>
        <end position="101"/>
    </location>
</feature>
<dbReference type="EMBL" id="CAVLEF010000002">
    <property type="protein sequence ID" value="CAK1541713.1"/>
    <property type="molecule type" value="Genomic_DNA"/>
</dbReference>
<dbReference type="AlphaFoldDB" id="A0AAV1J004"/>
<reference evidence="2 3" key="1">
    <citation type="submission" date="2023-11" db="EMBL/GenBank/DDBJ databases">
        <authorList>
            <person name="Okamura Y."/>
        </authorList>
    </citation>
    <scope>NUCLEOTIDE SEQUENCE [LARGE SCALE GENOMIC DNA]</scope>
</reference>
<accession>A0AAV1J004</accession>
<evidence type="ECO:0000313" key="3">
    <source>
        <dbReference type="Proteomes" id="UP001497472"/>
    </source>
</evidence>
<gene>
    <name evidence="2" type="ORF">LNINA_LOCUS1672</name>
</gene>
<evidence type="ECO:0000256" key="1">
    <source>
        <dbReference type="SAM" id="SignalP"/>
    </source>
</evidence>
<comment type="caution">
    <text evidence="2">The sequence shown here is derived from an EMBL/GenBank/DDBJ whole genome shotgun (WGS) entry which is preliminary data.</text>
</comment>
<keyword evidence="3" id="KW-1185">Reference proteome</keyword>